<evidence type="ECO:0008006" key="3">
    <source>
        <dbReference type="Google" id="ProtNLM"/>
    </source>
</evidence>
<accession>A0ABV7CMD1</accession>
<name>A0ABV7CMD1_9GAMM</name>
<sequence>MLIAVAKAPTAQAHFGVVAKPTLDWYQKRSPLLLERVKAGFVVGSAPLQLQFAANDEATKKCQAFNEFLTDFIGSEAYRKILRQYQPQT</sequence>
<reference evidence="2" key="1">
    <citation type="journal article" date="2019" name="Int. J. Syst. Evol. Microbiol.">
        <title>The Global Catalogue of Microorganisms (GCM) 10K type strain sequencing project: providing services to taxonomists for standard genome sequencing and annotation.</title>
        <authorList>
            <consortium name="The Broad Institute Genomics Platform"/>
            <consortium name="The Broad Institute Genome Sequencing Center for Infectious Disease"/>
            <person name="Wu L."/>
            <person name="Ma J."/>
        </authorList>
    </citation>
    <scope>NUCLEOTIDE SEQUENCE [LARGE SCALE GENOMIC DNA]</scope>
    <source>
        <strain evidence="2">KCTC 42730</strain>
    </source>
</reference>
<comment type="caution">
    <text evidence="1">The sequence shown here is derived from an EMBL/GenBank/DDBJ whole genome shotgun (WGS) entry which is preliminary data.</text>
</comment>
<evidence type="ECO:0000313" key="2">
    <source>
        <dbReference type="Proteomes" id="UP001595453"/>
    </source>
</evidence>
<dbReference type="RefSeq" id="WP_377125529.1">
    <property type="nucleotide sequence ID" value="NZ_JBHRSD010000026.1"/>
</dbReference>
<dbReference type="Proteomes" id="UP001595453">
    <property type="component" value="Unassembled WGS sequence"/>
</dbReference>
<protein>
    <recommendedName>
        <fullName evidence="3">Solute-binding protein family 3/N-terminal domain-containing protein</fullName>
    </recommendedName>
</protein>
<proteinExistence type="predicted"/>
<keyword evidence="2" id="KW-1185">Reference proteome</keyword>
<evidence type="ECO:0000313" key="1">
    <source>
        <dbReference type="EMBL" id="MFC3033682.1"/>
    </source>
</evidence>
<organism evidence="1 2">
    <name type="scientific">Pseudoalteromonas fenneropenaei</name>
    <dbReference type="NCBI Taxonomy" id="1737459"/>
    <lineage>
        <taxon>Bacteria</taxon>
        <taxon>Pseudomonadati</taxon>
        <taxon>Pseudomonadota</taxon>
        <taxon>Gammaproteobacteria</taxon>
        <taxon>Alteromonadales</taxon>
        <taxon>Pseudoalteromonadaceae</taxon>
        <taxon>Pseudoalteromonas</taxon>
    </lineage>
</organism>
<dbReference type="EMBL" id="JBHRSD010000026">
    <property type="protein sequence ID" value="MFC3033682.1"/>
    <property type="molecule type" value="Genomic_DNA"/>
</dbReference>
<gene>
    <name evidence="1" type="ORF">ACFOEE_14245</name>
</gene>